<feature type="compositionally biased region" description="Acidic residues" evidence="4">
    <location>
        <begin position="365"/>
        <end position="375"/>
    </location>
</feature>
<keyword evidence="3" id="KW-0315">Glutamine amidotransferase</keyword>
<dbReference type="InterPro" id="IPR017932">
    <property type="entry name" value="GATase_2_dom"/>
</dbReference>
<dbReference type="SUPFAM" id="SSF52402">
    <property type="entry name" value="Adenine nucleotide alpha hydrolases-like"/>
    <property type="match status" value="1"/>
</dbReference>
<dbReference type="InterPro" id="IPR051857">
    <property type="entry name" value="Asn_synthetase_domain"/>
</dbReference>
<feature type="region of interest" description="Disordered" evidence="4">
    <location>
        <begin position="516"/>
        <end position="537"/>
    </location>
</feature>
<keyword evidence="2" id="KW-0061">Asparagine biosynthesis</keyword>
<feature type="compositionally biased region" description="Basic and acidic residues" evidence="4">
    <location>
        <begin position="349"/>
        <end position="364"/>
    </location>
</feature>
<evidence type="ECO:0000256" key="4">
    <source>
        <dbReference type="SAM" id="MobiDB-lite"/>
    </source>
</evidence>
<evidence type="ECO:0000256" key="2">
    <source>
        <dbReference type="ARBA" id="ARBA00022888"/>
    </source>
</evidence>
<dbReference type="Proteomes" id="UP001342314">
    <property type="component" value="Unassembled WGS sequence"/>
</dbReference>
<dbReference type="PANTHER" id="PTHR45937">
    <property type="entry name" value="ASPARAGINE SYNTHETASE DOMAIN-CONTAINING PROTEIN 1"/>
    <property type="match status" value="1"/>
</dbReference>
<feature type="region of interest" description="Disordered" evidence="4">
    <location>
        <begin position="349"/>
        <end position="403"/>
    </location>
</feature>
<dbReference type="Pfam" id="PF00733">
    <property type="entry name" value="Asn_synthase"/>
    <property type="match status" value="1"/>
</dbReference>
<dbReference type="Gene3D" id="3.40.50.620">
    <property type="entry name" value="HUPs"/>
    <property type="match status" value="1"/>
</dbReference>
<protein>
    <recommendedName>
        <fullName evidence="9">Asparagine synthase</fullName>
    </recommendedName>
</protein>
<evidence type="ECO:0000313" key="8">
    <source>
        <dbReference type="Proteomes" id="UP001342314"/>
    </source>
</evidence>
<dbReference type="GO" id="GO:0004066">
    <property type="term" value="F:asparagine synthase (glutamine-hydrolyzing) activity"/>
    <property type="evidence" value="ECO:0007669"/>
    <property type="project" value="InterPro"/>
</dbReference>
<keyword evidence="8" id="KW-1185">Reference proteome</keyword>
<dbReference type="EMBL" id="BQKY01000011">
    <property type="protein sequence ID" value="GJN92383.1"/>
    <property type="molecule type" value="Genomic_DNA"/>
</dbReference>
<evidence type="ECO:0008006" key="9">
    <source>
        <dbReference type="Google" id="ProtNLM"/>
    </source>
</evidence>
<evidence type="ECO:0000256" key="1">
    <source>
        <dbReference type="ARBA" id="ARBA00022605"/>
    </source>
</evidence>
<dbReference type="SUPFAM" id="SSF56235">
    <property type="entry name" value="N-terminal nucleophile aminohydrolases (Ntn hydrolases)"/>
    <property type="match status" value="1"/>
</dbReference>
<organism evidence="7 8">
    <name type="scientific">Rhodotorula paludigena</name>
    <dbReference type="NCBI Taxonomy" id="86838"/>
    <lineage>
        <taxon>Eukaryota</taxon>
        <taxon>Fungi</taxon>
        <taxon>Dikarya</taxon>
        <taxon>Basidiomycota</taxon>
        <taxon>Pucciniomycotina</taxon>
        <taxon>Microbotryomycetes</taxon>
        <taxon>Sporidiobolales</taxon>
        <taxon>Sporidiobolaceae</taxon>
        <taxon>Rhodotorula</taxon>
    </lineage>
</organism>
<dbReference type="InterPro" id="IPR001962">
    <property type="entry name" value="Asn_synthase"/>
</dbReference>
<dbReference type="InterPro" id="IPR014729">
    <property type="entry name" value="Rossmann-like_a/b/a_fold"/>
</dbReference>
<dbReference type="AlphaFoldDB" id="A0AAV5GQD2"/>
<proteinExistence type="predicted"/>
<dbReference type="GO" id="GO:0006529">
    <property type="term" value="P:asparagine biosynthetic process"/>
    <property type="evidence" value="ECO:0007669"/>
    <property type="project" value="UniProtKB-KW"/>
</dbReference>
<dbReference type="CDD" id="cd01991">
    <property type="entry name" value="Asn_synthase_B_C"/>
    <property type="match status" value="1"/>
</dbReference>
<dbReference type="PANTHER" id="PTHR45937:SF1">
    <property type="entry name" value="ASPARAGINE SYNTHETASE DOMAIN-CONTAINING PROTEIN 1"/>
    <property type="match status" value="1"/>
</dbReference>
<evidence type="ECO:0000259" key="5">
    <source>
        <dbReference type="Pfam" id="PF00733"/>
    </source>
</evidence>
<reference evidence="7 8" key="1">
    <citation type="submission" date="2021-12" db="EMBL/GenBank/DDBJ databases">
        <title>High titer production of polyol ester of fatty acids by Rhodotorula paludigena BS15 towards product separation-free biomass refinery.</title>
        <authorList>
            <person name="Mano J."/>
            <person name="Ono H."/>
            <person name="Tanaka T."/>
            <person name="Naito K."/>
            <person name="Sushida H."/>
            <person name="Ike M."/>
            <person name="Tokuyasu K."/>
            <person name="Kitaoka M."/>
        </authorList>
    </citation>
    <scope>NUCLEOTIDE SEQUENCE [LARGE SCALE GENOMIC DNA]</scope>
    <source>
        <strain evidence="7 8">BS15</strain>
    </source>
</reference>
<comment type="caution">
    <text evidence="7">The sequence shown here is derived from an EMBL/GenBank/DDBJ whole genome shotgun (WGS) entry which is preliminary data.</text>
</comment>
<dbReference type="Gene3D" id="3.60.20.10">
    <property type="entry name" value="Glutamine Phosphoribosylpyrophosphate, subunit 1, domain 1"/>
    <property type="match status" value="1"/>
</dbReference>
<feature type="domain" description="Asparagine synthetase" evidence="5">
    <location>
        <begin position="530"/>
        <end position="614"/>
    </location>
</feature>
<gene>
    <name evidence="7" type="ORF">Rhopal_005413-T1</name>
</gene>
<evidence type="ECO:0000256" key="3">
    <source>
        <dbReference type="ARBA" id="ARBA00022962"/>
    </source>
</evidence>
<dbReference type="Pfam" id="PF13537">
    <property type="entry name" value="GATase_7"/>
    <property type="match status" value="1"/>
</dbReference>
<accession>A0AAV5GQD2</accession>
<feature type="compositionally biased region" description="Pro residues" evidence="4">
    <location>
        <begin position="519"/>
        <end position="535"/>
    </location>
</feature>
<keyword evidence="1" id="KW-0028">Amino-acid biosynthesis</keyword>
<name>A0AAV5GQD2_9BASI</name>
<evidence type="ECO:0000313" key="7">
    <source>
        <dbReference type="EMBL" id="GJN92383.1"/>
    </source>
</evidence>
<dbReference type="InterPro" id="IPR029055">
    <property type="entry name" value="Ntn_hydrolases_N"/>
</dbReference>
<feature type="domain" description="Glutamine amidotransferase type-2" evidence="6">
    <location>
        <begin position="84"/>
        <end position="168"/>
    </location>
</feature>
<sequence>MSFESLDVGMDEEDPEYGIRLADGSKPTKYLDASETWEGVVKAVESRGPDAHNTLIRHVRPSKGFHFEMRFHASVLHMRGDALTMQPFVSDNGDVLLWNGEIFDGLEVSPHENDGQKLFDQIQRYGPSNFFAAIHDIEGPYAFVYYQASTQRVYFARDPLGRRSLLFHPPTPASPYLFLASNAPGSDFPLQDWEEVACDAVHCYHLHDLKGKSWLVDGRRGLSSYPRYPKSMGLSPDILVYPFDRLVTSHPQSGSLTPFSSSNPSEPLITSQLALLLQSFLSELERAVRTRVSTVPAVPAAPDARIAILFSGGLDCSVLAVVLDRVLPEDEAIDLITVAFENPRTIAAKEGKGGSAKGKERADGADEPDAMELDDPTAAAPAASNTTEGATYTPPPPNSEIYDVPDRVTARDSWEELKRIKPKRRWNLVEVNVPYRETLEHRQTVIDLMKPQKTVMDLSISIAFYFAARGIGHLSQHDSARGAGAADLPPPIPYHSRARVLLSGLGADELLASSAPLSSAPPAPAQPPSTSPSPPQNWGALIAELQLDLDRLPTRNLGRDDRILSTHGKEARYPFLAGHVVAFLARQPVWLKCDFRFPEGTGDKMLLRLLAKKLGLSRTSSNKKRAIHFGARTAKMALGDGRAKGTDLLE</sequence>
<evidence type="ECO:0000259" key="6">
    <source>
        <dbReference type="Pfam" id="PF13537"/>
    </source>
</evidence>